<dbReference type="InterPro" id="IPR036393">
    <property type="entry name" value="AceGlu_kinase-like_sf"/>
</dbReference>
<dbReference type="InterPro" id="IPR005260">
    <property type="entry name" value="Asp_kin_monofn"/>
</dbReference>
<dbReference type="Proteomes" id="UP000095558">
    <property type="component" value="Unassembled WGS sequence"/>
</dbReference>
<dbReference type="Pfam" id="PF00696">
    <property type="entry name" value="AA_kinase"/>
    <property type="match status" value="1"/>
</dbReference>
<dbReference type="GO" id="GO:0004072">
    <property type="term" value="F:aspartate kinase activity"/>
    <property type="evidence" value="ECO:0007669"/>
    <property type="project" value="UniProtKB-EC"/>
</dbReference>
<reference evidence="17 18" key="1">
    <citation type="submission" date="2015-09" db="EMBL/GenBank/DDBJ databases">
        <authorList>
            <consortium name="Pathogen Informatics"/>
        </authorList>
    </citation>
    <scope>NUCLEOTIDE SEQUENCE [LARGE SCALE GENOMIC DNA]</scope>
    <source>
        <strain evidence="17 18">2789STDY5834855</strain>
    </source>
</reference>
<evidence type="ECO:0000256" key="8">
    <source>
        <dbReference type="ARBA" id="ARBA00022777"/>
    </source>
</evidence>
<comment type="pathway">
    <text evidence="3 15">Amino-acid biosynthesis; L-methionine biosynthesis via de novo pathway; L-homoserine from L-aspartate: step 1/3.</text>
</comment>
<keyword evidence="8 14" id="KW-0418">Kinase</keyword>
<dbReference type="NCBIfam" id="NF006540">
    <property type="entry name" value="PRK09034.1"/>
    <property type="match status" value="1"/>
</dbReference>
<dbReference type="CDD" id="cd04916">
    <property type="entry name" value="ACT_AKiii-YclM-BS_2"/>
    <property type="match status" value="1"/>
</dbReference>
<dbReference type="GO" id="GO:0019877">
    <property type="term" value="P:diaminopimelate biosynthetic process"/>
    <property type="evidence" value="ECO:0007669"/>
    <property type="project" value="UniProtKB-KW"/>
</dbReference>
<gene>
    <name evidence="17" type="primary">thrA</name>
    <name evidence="17" type="ORF">ERS852470_01102</name>
</gene>
<dbReference type="GO" id="GO:0009089">
    <property type="term" value="P:lysine biosynthetic process via diaminopimelate"/>
    <property type="evidence" value="ECO:0007669"/>
    <property type="project" value="UniProtKB-UniPathway"/>
</dbReference>
<evidence type="ECO:0000313" key="18">
    <source>
        <dbReference type="Proteomes" id="UP000095558"/>
    </source>
</evidence>
<dbReference type="SUPFAM" id="SSF53633">
    <property type="entry name" value="Carbamate kinase-like"/>
    <property type="match status" value="1"/>
</dbReference>
<protein>
    <recommendedName>
        <fullName evidence="14">Aspartokinase</fullName>
        <ecNumber evidence="14">2.7.2.4</ecNumber>
    </recommendedName>
</protein>
<evidence type="ECO:0000256" key="11">
    <source>
        <dbReference type="ARBA" id="ARBA00023154"/>
    </source>
</evidence>
<dbReference type="CDD" id="cd04911">
    <property type="entry name" value="ACT_AKiii-YclM-BS_1"/>
    <property type="match status" value="1"/>
</dbReference>
<dbReference type="InterPro" id="IPR002912">
    <property type="entry name" value="ACT_dom"/>
</dbReference>
<dbReference type="GO" id="GO:0005524">
    <property type="term" value="F:ATP binding"/>
    <property type="evidence" value="ECO:0007669"/>
    <property type="project" value="UniProtKB-KW"/>
</dbReference>
<dbReference type="UniPathway" id="UPA00050">
    <property type="reaction ID" value="UER00461"/>
</dbReference>
<evidence type="ECO:0000259" key="16">
    <source>
        <dbReference type="PROSITE" id="PS51671"/>
    </source>
</evidence>
<keyword evidence="7 13" id="KW-0547">Nucleotide-binding</keyword>
<dbReference type="Gene3D" id="3.30.2130.10">
    <property type="entry name" value="VC0802-like"/>
    <property type="match status" value="1"/>
</dbReference>
<dbReference type="OrthoDB" id="9799110at2"/>
<organism evidence="17 18">
    <name type="scientific">Clostridium disporicum</name>
    <dbReference type="NCBI Taxonomy" id="84024"/>
    <lineage>
        <taxon>Bacteria</taxon>
        <taxon>Bacillati</taxon>
        <taxon>Bacillota</taxon>
        <taxon>Clostridia</taxon>
        <taxon>Eubacteriales</taxon>
        <taxon>Clostridiaceae</taxon>
        <taxon>Clostridium</taxon>
    </lineage>
</organism>
<dbReference type="PROSITE" id="PS51671">
    <property type="entry name" value="ACT"/>
    <property type="match status" value="1"/>
</dbReference>
<feature type="binding site" evidence="13">
    <location>
        <position position="116"/>
    </location>
    <ligand>
        <name>substrate</name>
    </ligand>
</feature>
<evidence type="ECO:0000256" key="12">
    <source>
        <dbReference type="ARBA" id="ARBA00047872"/>
    </source>
</evidence>
<feature type="binding site" evidence="13">
    <location>
        <position position="218"/>
    </location>
    <ligand>
        <name>ATP</name>
        <dbReference type="ChEBI" id="CHEBI:30616"/>
    </ligand>
</feature>
<comment type="similarity">
    <text evidence="5 14">Belongs to the aspartokinase family.</text>
</comment>
<dbReference type="SUPFAM" id="SSF55021">
    <property type="entry name" value="ACT-like"/>
    <property type="match status" value="2"/>
</dbReference>
<feature type="domain" description="ACT" evidence="16">
    <location>
        <begin position="376"/>
        <end position="435"/>
    </location>
</feature>
<dbReference type="InterPro" id="IPR045865">
    <property type="entry name" value="ACT-like_dom_sf"/>
</dbReference>
<dbReference type="PIRSF" id="PIRSF000726">
    <property type="entry name" value="Asp_kin"/>
    <property type="match status" value="1"/>
</dbReference>
<evidence type="ECO:0000256" key="3">
    <source>
        <dbReference type="ARBA" id="ARBA00004986"/>
    </source>
</evidence>
<dbReference type="UniPathway" id="UPA00034">
    <property type="reaction ID" value="UER00015"/>
</dbReference>
<evidence type="ECO:0000256" key="6">
    <source>
        <dbReference type="ARBA" id="ARBA00022679"/>
    </source>
</evidence>
<evidence type="ECO:0000256" key="9">
    <source>
        <dbReference type="ARBA" id="ARBA00022840"/>
    </source>
</evidence>
<keyword evidence="10" id="KW-0220">Diaminopimelate biosynthesis</keyword>
<dbReference type="PANTHER" id="PTHR21499:SF67">
    <property type="entry name" value="ASPARTOKINASE 3"/>
    <property type="match status" value="1"/>
</dbReference>
<keyword evidence="6 14" id="KW-0808">Transferase</keyword>
<comment type="catalytic activity">
    <reaction evidence="12 14">
        <text>L-aspartate + ATP = 4-phospho-L-aspartate + ADP</text>
        <dbReference type="Rhea" id="RHEA:23776"/>
        <dbReference type="ChEBI" id="CHEBI:29991"/>
        <dbReference type="ChEBI" id="CHEBI:30616"/>
        <dbReference type="ChEBI" id="CHEBI:57535"/>
        <dbReference type="ChEBI" id="CHEBI:456216"/>
        <dbReference type="EC" id="2.7.2.4"/>
    </reaction>
</comment>
<dbReference type="UniPathway" id="UPA00051">
    <property type="reaction ID" value="UER00462"/>
</dbReference>
<comment type="pathway">
    <text evidence="4 15">Amino-acid biosynthesis; L-threonine biosynthesis; L-threonine from L-aspartate: step 1/5.</text>
</comment>
<evidence type="ECO:0000256" key="5">
    <source>
        <dbReference type="ARBA" id="ARBA00010122"/>
    </source>
</evidence>
<accession>A0A174B3S7</accession>
<sequence length="435" mass="47892">MNTIVTKFGGSSLADSIHFKKVKNIIEGNSERKYVIPSAPGKRFSKDFKVTDLLYLCHAHVNSGISLDDVFKLISERYHSIVNELDLNFDLNSHLEIIKKDIENGASVDYAASRGEYLNGLILANYLGIDFIDAKDVIKFNKYGSLNMEETYSLLKDKLSIHERAVIPGFYGSDEHGDIVTFSRGGSDVTGALVAASINAKLYENWTDVSGFLMADPRIVNNPKKIKTITYGELRELSYMGASVLHEEAVFPVRTSGIPINIRNTNEPENEGTLIVSNETKHENTITGVAGKQNFTVLSIEKSMMNSELGFCRKILTILEQNGVSFENMPSGIDTVSVVISDSNLKNKTEIIVEEIKRACNPDSVVVYPNMALIATVGTGMAYTKGVASKIFTALAEADVNIRMIDQGSSEINVLVGIENEDFEKGINAIYKAFN</sequence>
<dbReference type="PROSITE" id="PS00324">
    <property type="entry name" value="ASPARTOKINASE"/>
    <property type="match status" value="1"/>
</dbReference>
<dbReference type="AlphaFoldDB" id="A0A174B3S7"/>
<dbReference type="InterPro" id="IPR054352">
    <property type="entry name" value="ACT_Aspartokinase"/>
</dbReference>
<dbReference type="GO" id="GO:0009090">
    <property type="term" value="P:homoserine biosynthetic process"/>
    <property type="evidence" value="ECO:0007669"/>
    <property type="project" value="TreeGrafter"/>
</dbReference>
<feature type="binding site" evidence="13">
    <location>
        <begin position="7"/>
        <end position="10"/>
    </location>
    <ligand>
        <name>ATP</name>
        <dbReference type="ChEBI" id="CHEBI:30616"/>
    </ligand>
</feature>
<proteinExistence type="inferred from homology"/>
<evidence type="ECO:0000256" key="10">
    <source>
        <dbReference type="ARBA" id="ARBA00022915"/>
    </source>
</evidence>
<evidence type="ECO:0000256" key="4">
    <source>
        <dbReference type="ARBA" id="ARBA00005139"/>
    </source>
</evidence>
<dbReference type="PANTHER" id="PTHR21499">
    <property type="entry name" value="ASPARTATE KINASE"/>
    <property type="match status" value="1"/>
</dbReference>
<dbReference type="GO" id="GO:0009088">
    <property type="term" value="P:threonine biosynthetic process"/>
    <property type="evidence" value="ECO:0007669"/>
    <property type="project" value="UniProtKB-UniPathway"/>
</dbReference>
<evidence type="ECO:0000256" key="15">
    <source>
        <dbReference type="RuleBase" id="RU004249"/>
    </source>
</evidence>
<feature type="binding site" evidence="13">
    <location>
        <begin position="207"/>
        <end position="208"/>
    </location>
    <ligand>
        <name>ATP</name>
        <dbReference type="ChEBI" id="CHEBI:30616"/>
    </ligand>
</feature>
<dbReference type="InterPro" id="IPR001341">
    <property type="entry name" value="Asp_kinase"/>
</dbReference>
<keyword evidence="11" id="KW-0457">Lysine biosynthesis</keyword>
<dbReference type="EMBL" id="CYZV01000009">
    <property type="protein sequence ID" value="CUN95477.1"/>
    <property type="molecule type" value="Genomic_DNA"/>
</dbReference>
<dbReference type="InterPro" id="IPR001048">
    <property type="entry name" value="Asp/Glu/Uridylate_kinase"/>
</dbReference>
<dbReference type="RefSeq" id="WP_055275822.1">
    <property type="nucleotide sequence ID" value="NZ_CYZV01000009.1"/>
</dbReference>
<comment type="function">
    <text evidence="1">Catalyzes the phosphorylation of the beta-carboxyl group of aspartic acid with ATP to yield 4-phospho-L-aspartate, which is involved in the branched biosynthetic pathway leading to the biosynthesis of amino acids threonine, isoleucine and methionine.</text>
</comment>
<comment type="pathway">
    <text evidence="2 15">Amino-acid biosynthesis; L-lysine biosynthesis via DAP pathway; (S)-tetrahydrodipicolinate from L-aspartate: step 1/4.</text>
</comment>
<dbReference type="NCBIfam" id="TIGR00657">
    <property type="entry name" value="asp_kinases"/>
    <property type="match status" value="1"/>
</dbReference>
<dbReference type="Gene3D" id="3.40.1160.10">
    <property type="entry name" value="Acetylglutamate kinase-like"/>
    <property type="match status" value="1"/>
</dbReference>
<dbReference type="Pfam" id="PF22468">
    <property type="entry name" value="ACT_9"/>
    <property type="match status" value="1"/>
</dbReference>
<evidence type="ECO:0000313" key="17">
    <source>
        <dbReference type="EMBL" id="CUN95477.1"/>
    </source>
</evidence>
<dbReference type="GO" id="GO:0005829">
    <property type="term" value="C:cytosol"/>
    <property type="evidence" value="ECO:0007669"/>
    <property type="project" value="TreeGrafter"/>
</dbReference>
<dbReference type="InterPro" id="IPR018042">
    <property type="entry name" value="Aspartate_kinase_CS"/>
</dbReference>
<evidence type="ECO:0000256" key="1">
    <source>
        <dbReference type="ARBA" id="ARBA00003121"/>
    </source>
</evidence>
<evidence type="ECO:0000256" key="14">
    <source>
        <dbReference type="RuleBase" id="RU003448"/>
    </source>
</evidence>
<evidence type="ECO:0000256" key="2">
    <source>
        <dbReference type="ARBA" id="ARBA00004766"/>
    </source>
</evidence>
<dbReference type="EC" id="2.7.2.4" evidence="14"/>
<feature type="binding site" evidence="13">
    <location>
        <position position="51"/>
    </location>
    <ligand>
        <name>substrate</name>
    </ligand>
</feature>
<evidence type="ECO:0000256" key="7">
    <source>
        <dbReference type="ARBA" id="ARBA00022741"/>
    </source>
</evidence>
<keyword evidence="9 13" id="KW-0067">ATP-binding</keyword>
<evidence type="ECO:0000256" key="13">
    <source>
        <dbReference type="PIRSR" id="PIRSR000726-1"/>
    </source>
</evidence>
<name>A0A174B3S7_9CLOT</name>
<dbReference type="FunFam" id="3.30.2130.10:FF:000001">
    <property type="entry name" value="Bifunctional aspartokinase/homoserine dehydrogenase"/>
    <property type="match status" value="1"/>
</dbReference>
<keyword evidence="15" id="KW-0028">Amino-acid biosynthesis</keyword>